<dbReference type="EMBL" id="JAEMGP010000008">
    <property type="protein sequence ID" value="KAG5205501.1"/>
    <property type="molecule type" value="Genomic_DNA"/>
</dbReference>
<dbReference type="InterPro" id="IPR036458">
    <property type="entry name" value="Na:dicarbo_symporter_sf"/>
</dbReference>
<dbReference type="AlphaFoldDB" id="A0A836D354"/>
<reference evidence="4 5" key="1">
    <citation type="submission" date="2020-12" db="EMBL/GenBank/DDBJ databases">
        <title>De novo assembly of Tibetan sheep genome.</title>
        <authorList>
            <person name="Li X."/>
        </authorList>
    </citation>
    <scope>NUCLEOTIDE SEQUENCE [LARGE SCALE GENOMIC DNA]</scope>
    <source>
        <tissue evidence="4">Heart</tissue>
    </source>
</reference>
<dbReference type="Proteomes" id="UP000664991">
    <property type="component" value="Unassembled WGS sequence"/>
</dbReference>
<evidence type="ECO:0000256" key="3">
    <source>
        <dbReference type="ARBA" id="ARBA00023136"/>
    </source>
</evidence>
<dbReference type="GO" id="GO:0016020">
    <property type="term" value="C:membrane"/>
    <property type="evidence" value="ECO:0007669"/>
    <property type="project" value="InterPro"/>
</dbReference>
<gene>
    <name evidence="4" type="ORF">JEQ12_018751</name>
</gene>
<evidence type="ECO:0000256" key="2">
    <source>
        <dbReference type="ARBA" id="ARBA00022989"/>
    </source>
</evidence>
<protein>
    <submittedName>
        <fullName evidence="4">Uncharacterized protein</fullName>
    </submittedName>
</protein>
<evidence type="ECO:0000313" key="4">
    <source>
        <dbReference type="EMBL" id="KAG5205501.1"/>
    </source>
</evidence>
<dbReference type="SUPFAM" id="SSF118215">
    <property type="entry name" value="Proton glutamate symport protein"/>
    <property type="match status" value="1"/>
</dbReference>
<keyword evidence="3" id="KW-0472">Membrane</keyword>
<dbReference type="Gene3D" id="1.10.3860.10">
    <property type="entry name" value="Sodium:dicarboxylate symporter"/>
    <property type="match status" value="1"/>
</dbReference>
<dbReference type="GO" id="GO:0015293">
    <property type="term" value="F:symporter activity"/>
    <property type="evidence" value="ECO:0007669"/>
    <property type="project" value="InterPro"/>
</dbReference>
<keyword evidence="1" id="KW-0812">Transmembrane</keyword>
<comment type="caution">
    <text evidence="4">The sequence shown here is derived from an EMBL/GenBank/DDBJ whole genome shotgun (WGS) entry which is preliminary data.</text>
</comment>
<accession>A0A836D354</accession>
<organism evidence="4 5">
    <name type="scientific">Ovis aries</name>
    <name type="common">Sheep</name>
    <dbReference type="NCBI Taxonomy" id="9940"/>
    <lineage>
        <taxon>Eukaryota</taxon>
        <taxon>Metazoa</taxon>
        <taxon>Chordata</taxon>
        <taxon>Craniata</taxon>
        <taxon>Vertebrata</taxon>
        <taxon>Euteleostomi</taxon>
        <taxon>Mammalia</taxon>
        <taxon>Eutheria</taxon>
        <taxon>Laurasiatheria</taxon>
        <taxon>Artiodactyla</taxon>
        <taxon>Ruminantia</taxon>
        <taxon>Pecora</taxon>
        <taxon>Bovidae</taxon>
        <taxon>Caprinae</taxon>
        <taxon>Ovis</taxon>
    </lineage>
</organism>
<keyword evidence="2" id="KW-1133">Transmembrane helix</keyword>
<sequence length="208" mass="22577">MASGSTRAPLPANEAGVCSPLCPRSRGASGAAPRPKVAETPSFQSDLAMANMAVLVQHYGQRLHRESLSEKSNTVYTYIPVPVGGEVEGMNILGLVVFAVIFGVALWKLGPERALPICFFSSFSDAPCCWSPGSCVVEDFHVYSLYMVGIWEIMKALQNSKSQLIPQSFLSSDWTVPFPKCDFWMPDVKTFTVPPPGLCGRQIGLCAR</sequence>
<proteinExistence type="predicted"/>
<evidence type="ECO:0000313" key="5">
    <source>
        <dbReference type="Proteomes" id="UP000664991"/>
    </source>
</evidence>
<evidence type="ECO:0000256" key="1">
    <source>
        <dbReference type="ARBA" id="ARBA00022692"/>
    </source>
</evidence>
<name>A0A836D354_SHEEP</name>